<dbReference type="InterPro" id="IPR005950">
    <property type="entry name" value="ModA"/>
</dbReference>
<evidence type="ECO:0000256" key="4">
    <source>
        <dbReference type="ARBA" id="ARBA00022729"/>
    </source>
</evidence>
<gene>
    <name evidence="7" type="ORF">C8N47_13612</name>
</gene>
<evidence type="ECO:0000313" key="8">
    <source>
        <dbReference type="Proteomes" id="UP000243525"/>
    </source>
</evidence>
<keyword evidence="2 6" id="KW-0500">Molybdenum</keyword>
<evidence type="ECO:0000256" key="5">
    <source>
        <dbReference type="ARBA" id="ARBA00062515"/>
    </source>
</evidence>
<dbReference type="AlphaFoldDB" id="A0A2T5BUE7"/>
<dbReference type="EMBL" id="QAAD01000036">
    <property type="protein sequence ID" value="PTN03153.1"/>
    <property type="molecule type" value="Genomic_DNA"/>
</dbReference>
<evidence type="ECO:0000256" key="2">
    <source>
        <dbReference type="ARBA" id="ARBA00022505"/>
    </source>
</evidence>
<sequence length="264" mass="29047">MKTKLITRMAIWSLLFATIVLSSCSGRSKKASSEAPAKITVFAAASLTNVLSELIDSFEIAENVKVITNMASSGTLARQIEQGGTPEVFISASKKWADYVDSLGFIQQPLKDKIAQNDLVFVAPKESELETFTVDSTLDVASMLKDGRLSIGNPAHVPAGKYAKQALLYYGWYDQLADRYLPAKDVRSALMVVEMGEAPLGIVYRTDAEESSKVRIVGTFPDHSHKPIVYIACVLKDNDRSKAFYKYIKSEASAPIWAKYGFNQ</sequence>
<accession>A0A2T5BUE7</accession>
<proteinExistence type="inferred from homology"/>
<dbReference type="SUPFAM" id="SSF53850">
    <property type="entry name" value="Periplasmic binding protein-like II"/>
    <property type="match status" value="1"/>
</dbReference>
<dbReference type="GO" id="GO:0015689">
    <property type="term" value="P:molybdate ion transport"/>
    <property type="evidence" value="ECO:0007669"/>
    <property type="project" value="InterPro"/>
</dbReference>
<dbReference type="GO" id="GO:0030288">
    <property type="term" value="C:outer membrane-bounded periplasmic space"/>
    <property type="evidence" value="ECO:0007669"/>
    <property type="project" value="TreeGrafter"/>
</dbReference>
<dbReference type="NCBIfam" id="TIGR01256">
    <property type="entry name" value="modA"/>
    <property type="match status" value="1"/>
</dbReference>
<reference evidence="7 8" key="1">
    <citation type="submission" date="2018-04" db="EMBL/GenBank/DDBJ databases">
        <title>Genomic Encyclopedia of Archaeal and Bacterial Type Strains, Phase II (KMG-II): from individual species to whole genera.</title>
        <authorList>
            <person name="Goeker M."/>
        </authorList>
    </citation>
    <scope>NUCLEOTIDE SEQUENCE [LARGE SCALE GENOMIC DNA]</scope>
    <source>
        <strain evidence="7 8">DSM 28823</strain>
    </source>
</reference>
<dbReference type="FunFam" id="3.40.190.10:FF:000035">
    <property type="entry name" value="Molybdate ABC transporter substrate-binding protein"/>
    <property type="match status" value="1"/>
</dbReference>
<evidence type="ECO:0000313" key="7">
    <source>
        <dbReference type="EMBL" id="PTN03153.1"/>
    </source>
</evidence>
<dbReference type="GO" id="GO:1901359">
    <property type="term" value="F:tungstate binding"/>
    <property type="evidence" value="ECO:0007669"/>
    <property type="project" value="UniProtKB-ARBA"/>
</dbReference>
<feature type="binding site" evidence="6">
    <location>
        <position position="186"/>
    </location>
    <ligand>
        <name>molybdate</name>
        <dbReference type="ChEBI" id="CHEBI:36264"/>
    </ligand>
</feature>
<dbReference type="OrthoDB" id="9785015at2"/>
<keyword evidence="4" id="KW-0732">Signal</keyword>
<dbReference type="GO" id="GO:0030973">
    <property type="term" value="F:molybdate ion binding"/>
    <property type="evidence" value="ECO:0007669"/>
    <property type="project" value="TreeGrafter"/>
</dbReference>
<dbReference type="Proteomes" id="UP000243525">
    <property type="component" value="Unassembled WGS sequence"/>
</dbReference>
<dbReference type="InterPro" id="IPR050682">
    <property type="entry name" value="ModA/WtpA"/>
</dbReference>
<feature type="binding site" evidence="6">
    <location>
        <position position="46"/>
    </location>
    <ligand>
        <name>molybdate</name>
        <dbReference type="ChEBI" id="CHEBI:36264"/>
    </ligand>
</feature>
<keyword evidence="8" id="KW-1185">Reference proteome</keyword>
<dbReference type="PANTHER" id="PTHR30632">
    <property type="entry name" value="MOLYBDATE-BINDING PERIPLASMIC PROTEIN"/>
    <property type="match status" value="1"/>
</dbReference>
<keyword evidence="3 6" id="KW-0479">Metal-binding</keyword>
<comment type="subunit">
    <text evidence="5">The complex is composed of two ATP-binding proteins (ModC), two transmembrane proteins (ModB) and a solute-binding protein (ModA).</text>
</comment>
<dbReference type="PANTHER" id="PTHR30632:SF17">
    <property type="entry name" value="MOLYBDATE-BINDING PROTEIN MODA"/>
    <property type="match status" value="1"/>
</dbReference>
<organism evidence="7 8">
    <name type="scientific">Mangrovibacterium marinum</name>
    <dbReference type="NCBI Taxonomy" id="1639118"/>
    <lineage>
        <taxon>Bacteria</taxon>
        <taxon>Pseudomonadati</taxon>
        <taxon>Bacteroidota</taxon>
        <taxon>Bacteroidia</taxon>
        <taxon>Marinilabiliales</taxon>
        <taxon>Prolixibacteraceae</taxon>
        <taxon>Mangrovibacterium</taxon>
    </lineage>
</organism>
<dbReference type="Gene3D" id="3.40.190.10">
    <property type="entry name" value="Periplasmic binding protein-like II"/>
    <property type="match status" value="2"/>
</dbReference>
<comment type="caution">
    <text evidence="7">The sequence shown here is derived from an EMBL/GenBank/DDBJ whole genome shotgun (WGS) entry which is preliminary data.</text>
</comment>
<dbReference type="PROSITE" id="PS51257">
    <property type="entry name" value="PROKAR_LIPOPROTEIN"/>
    <property type="match status" value="1"/>
</dbReference>
<name>A0A2T5BUE7_9BACT</name>
<comment type="similarity">
    <text evidence="1">Belongs to the bacterial solute-binding protein ModA family.</text>
</comment>
<dbReference type="GO" id="GO:0046872">
    <property type="term" value="F:metal ion binding"/>
    <property type="evidence" value="ECO:0007669"/>
    <property type="project" value="UniProtKB-KW"/>
</dbReference>
<evidence type="ECO:0000256" key="3">
    <source>
        <dbReference type="ARBA" id="ARBA00022723"/>
    </source>
</evidence>
<feature type="binding site" evidence="6">
    <location>
        <position position="204"/>
    </location>
    <ligand>
        <name>molybdate</name>
        <dbReference type="ChEBI" id="CHEBI:36264"/>
    </ligand>
</feature>
<dbReference type="Pfam" id="PF13531">
    <property type="entry name" value="SBP_bac_11"/>
    <property type="match status" value="1"/>
</dbReference>
<dbReference type="PIRSF" id="PIRSF004846">
    <property type="entry name" value="ModA"/>
    <property type="match status" value="1"/>
</dbReference>
<feature type="binding site" evidence="6">
    <location>
        <position position="159"/>
    </location>
    <ligand>
        <name>molybdate</name>
        <dbReference type="ChEBI" id="CHEBI:36264"/>
    </ligand>
</feature>
<dbReference type="RefSeq" id="WP_107823971.1">
    <property type="nucleotide sequence ID" value="NZ_OY782574.1"/>
</dbReference>
<evidence type="ECO:0000256" key="6">
    <source>
        <dbReference type="PIRSR" id="PIRSR004846-1"/>
    </source>
</evidence>
<feature type="binding site" evidence="6">
    <location>
        <position position="73"/>
    </location>
    <ligand>
        <name>molybdate</name>
        <dbReference type="ChEBI" id="CHEBI:36264"/>
    </ligand>
</feature>
<protein>
    <submittedName>
        <fullName evidence="7">Molybdate transport system substrate-binding protein</fullName>
    </submittedName>
</protein>
<evidence type="ECO:0000256" key="1">
    <source>
        <dbReference type="ARBA" id="ARBA00009175"/>
    </source>
</evidence>